<feature type="transmembrane region" description="Helical" evidence="5">
    <location>
        <begin position="49"/>
        <end position="66"/>
    </location>
</feature>
<evidence type="ECO:0000313" key="9">
    <source>
        <dbReference type="Proteomes" id="UP000051330"/>
    </source>
</evidence>
<dbReference type="Pfam" id="PF23598">
    <property type="entry name" value="LRR_14"/>
    <property type="match status" value="1"/>
</dbReference>
<evidence type="ECO:0000256" key="5">
    <source>
        <dbReference type="SAM" id="Phobius"/>
    </source>
</evidence>
<dbReference type="GO" id="GO:0005737">
    <property type="term" value="C:cytoplasm"/>
    <property type="evidence" value="ECO:0007669"/>
    <property type="project" value="TreeGrafter"/>
</dbReference>
<dbReference type="InterPro" id="IPR056789">
    <property type="entry name" value="LRR_R13L1-DRL21"/>
</dbReference>
<dbReference type="Proteomes" id="UP000051330">
    <property type="component" value="Unassembled WGS sequence"/>
</dbReference>
<feature type="region of interest" description="Disordered" evidence="4">
    <location>
        <begin position="238"/>
        <end position="257"/>
    </location>
</feature>
<feature type="compositionally biased region" description="Polar residues" evidence="4">
    <location>
        <begin position="201"/>
        <end position="212"/>
    </location>
</feature>
<feature type="domain" description="Disease resistance R13L4/SHOC-2-like LRR" evidence="6">
    <location>
        <begin position="333"/>
        <end position="467"/>
    </location>
</feature>
<gene>
    <name evidence="8" type="ORF">FD09_GL000320</name>
</gene>
<dbReference type="InterPro" id="IPR055414">
    <property type="entry name" value="LRR_R13L4/SHOC2-like"/>
</dbReference>
<feature type="compositionally biased region" description="Low complexity" evidence="4">
    <location>
        <begin position="1643"/>
        <end position="1663"/>
    </location>
</feature>
<reference evidence="8 9" key="1">
    <citation type="journal article" date="2015" name="Genome Announc.">
        <title>Expanding the biotechnology potential of lactobacilli through comparative genomics of 213 strains and associated genera.</title>
        <authorList>
            <person name="Sun Z."/>
            <person name="Harris H.M."/>
            <person name="McCann A."/>
            <person name="Guo C."/>
            <person name="Argimon S."/>
            <person name="Zhang W."/>
            <person name="Yang X."/>
            <person name="Jeffery I.B."/>
            <person name="Cooney J.C."/>
            <person name="Kagawa T.F."/>
            <person name="Liu W."/>
            <person name="Song Y."/>
            <person name="Salvetti E."/>
            <person name="Wrobel A."/>
            <person name="Rasinkangas P."/>
            <person name="Parkhill J."/>
            <person name="Rea M.C."/>
            <person name="O'Sullivan O."/>
            <person name="Ritari J."/>
            <person name="Douillard F.P."/>
            <person name="Paul Ross R."/>
            <person name="Yang R."/>
            <person name="Briner A.E."/>
            <person name="Felis G.E."/>
            <person name="de Vos W.M."/>
            <person name="Barrangou R."/>
            <person name="Klaenhammer T.R."/>
            <person name="Caufield P.W."/>
            <person name="Cui Y."/>
            <person name="Zhang H."/>
            <person name="O'Toole P.W."/>
        </authorList>
    </citation>
    <scope>NUCLEOTIDE SEQUENCE [LARGE SCALE GENOMIC DNA]</scope>
    <source>
        <strain evidence="8 9">DSM 12744</strain>
    </source>
</reference>
<dbReference type="Gene3D" id="3.80.10.10">
    <property type="entry name" value="Ribonuclease Inhibitor"/>
    <property type="match status" value="4"/>
</dbReference>
<dbReference type="STRING" id="1423792.FD09_GL000320"/>
<dbReference type="PANTHER" id="PTHR48051:SF1">
    <property type="entry name" value="RAS SUPPRESSOR PROTEIN 1"/>
    <property type="match status" value="1"/>
</dbReference>
<feature type="region of interest" description="Disordered" evidence="4">
    <location>
        <begin position="1447"/>
        <end position="1771"/>
    </location>
</feature>
<feature type="compositionally biased region" description="Basic and acidic residues" evidence="4">
    <location>
        <begin position="1674"/>
        <end position="1685"/>
    </location>
</feature>
<feature type="compositionally biased region" description="Polar residues" evidence="4">
    <location>
        <begin position="120"/>
        <end position="137"/>
    </location>
</feature>
<evidence type="ECO:0000256" key="4">
    <source>
        <dbReference type="SAM" id="MobiDB-lite"/>
    </source>
</evidence>
<feature type="region of interest" description="Disordered" evidence="4">
    <location>
        <begin position="104"/>
        <end position="233"/>
    </location>
</feature>
<dbReference type="PROSITE" id="PS51450">
    <property type="entry name" value="LRR"/>
    <property type="match status" value="4"/>
</dbReference>
<keyword evidence="5" id="KW-0472">Membrane</keyword>
<protein>
    <submittedName>
        <fullName evidence="8">Uncharacterized protein</fullName>
    </submittedName>
</protein>
<evidence type="ECO:0000313" key="8">
    <source>
        <dbReference type="EMBL" id="KRL14664.1"/>
    </source>
</evidence>
<dbReference type="Pfam" id="PF25019">
    <property type="entry name" value="LRR_R13L1-DRL21"/>
    <property type="match status" value="1"/>
</dbReference>
<keyword evidence="2" id="KW-0732">Signal</keyword>
<dbReference type="InterPro" id="IPR025875">
    <property type="entry name" value="Leu-rich_rpt_4"/>
</dbReference>
<feature type="compositionally biased region" description="Acidic residues" evidence="4">
    <location>
        <begin position="1518"/>
        <end position="1530"/>
    </location>
</feature>
<evidence type="ECO:0000256" key="1">
    <source>
        <dbReference type="ARBA" id="ARBA00022614"/>
    </source>
</evidence>
<keyword evidence="3" id="KW-0677">Repeat</keyword>
<evidence type="ECO:0000259" key="6">
    <source>
        <dbReference type="Pfam" id="PF23598"/>
    </source>
</evidence>
<sequence length="1805" mass="194311">MKAISISAGVKDAFGNAVNTVTIGLRKGIPIMNKVEKSRPRLYKAKKKWLVRVASVVVVLGTGMTLSTQAVSAAEDEHIAPPESIIHAHTLKKEPELGIIEEVPNTPETVSEGDKPALSDSDNASTATAKSPVSASIATPEVESAPSAGKKDESKQPTQTSIEQAAPTAAKAEPQTVQPSKPTQTEQASPSEKAAPAATVQDEQPATPSEAETPQEDNHDQPAASEKDNAVSTAAVVDEMSTETADTAPIKEEPTEKSITATLNTLIPDDHFREQVVAALQKNGVVSTKQDQETIGTQDLSQLTQLQLGDWVTAKSEAGLAEPGVWTAKESVKVADLTGIGNLTGLQSLTLTDNDFTSLPVEINRLANLQTLKITRNTALTELPDLSELHNLQHLTITNNPQLTTLPPSINHLTQLQGELDLKGNSFTTLPDLSQLQQITSLNLNNNRLTDVADAHIEKLTNLQKLAVGSQEDSREINVQGNTFLAEDGDTTNTLFDVVPDQSSNVHLDYDPASQAAHFTRQDKDGQGQYALTNVFPQADRAHYNHLTEVPAAWGVLTHLQALDLKGNDLTELPGVMANMFGLKTLNLGNNQFTTVPLAVENLLQTNPDLHVDFSNYLANYPSFGTYRNQNGIPETEFYHAREQETLPGWQGDKDRALNQVIHYPTHTVDYNDSSFALTGGQVKLADGTKANDSQFLRLADAVYTGPGHFLGQSDADTERVTPYLHFPSQPNGHDITGQYAGLFDATNNTFSLLANDGKNLYPHQDPYGSGHDRYQAIYGQLLDGGYYMGLMLPEKQGEKTNVGQTYVLNLGVGGQHAVTPGGAVGKANLNFDKAGMMAPDRLGYSQVAVLPIQFIKTPKLADVLPDEKFRTQIEEALKQAKVIGENQSVSVADLKKIRVITLGGKKAVDKVGQVRQADPEKQIMDLAGISTLANLEELTITDNGFTTLPEELSQLKKLTNLKITRNPNLTALPDLTGLTQLTHLEITNNPQLTELPASINTLTNLTGTLNLAGNSLTTLPDMSQLQKLSGLNLNNNRLTDISQAHLGQLTSLHELGLGSVEEQQEINVAGQVRKDEDEGIYDLVPLADSNVHLDYDPANHADQATLTNAAGEKVYALPEVFTQADRSHYNHLTTLPAEIGQLTQLETLNLKGNDLIDLPDQLADLTNLKSLNLGNNQLTTVPVAVAKLLASNPNVHVDFSNYLVNYPSYGTYRNQNGIPETAIWNKESSSFVLPGWDLTKDRAVNQVVNFPTQVVDYGQSTRTMNADGAIQLTDGTIANDSQLIPYDTIYQGPGHFSGTVDDDKVYSYHYLVHKGAPNGRDLLGQEAGIYGATNNIVHFKENVHTPYPNRDPSGTDHDEGYAPREELVDGRSVLTVLLPQHHAADGDNVGKTYEMRLDIGGRYPIVAGQPLYNNPPSIDGKNGAINPDKAGYSMVAVVPVTFVNTPPVEDVPEATEAESTATPVDADESAGTPVVEEAATDQSSDNDGTPEAVTPAAANDAEESMPTVATDTVSEVADSEMPAETEDQTVTEHDVDSKSPASIVVDPNDSAEDQDNREDSPKTEATAEDVVTPDQSEEEMDQASGHESEEHRHDGNTFAGTLADQASPATSTTVPVEKSPENHEVPEQISEAANDADKTDHAITSSIEAANNNAAETVAPPVDQVPSSATSEDVPHETISEVRDILAPGQSEDTKPAETPVPVANPTQDSLQPEMAAHVHSEQSLDQAPAEDEVPVNELALANPDASRDAPQPLPTAPVKASQTAGKLPQTGNFRSLRTVIIGLLLVVLSLMTWRRKHNDQDED</sequence>
<dbReference type="InterPro" id="IPR003591">
    <property type="entry name" value="Leu-rich_rpt_typical-subtyp"/>
</dbReference>
<evidence type="ECO:0000256" key="3">
    <source>
        <dbReference type="ARBA" id="ARBA00022737"/>
    </source>
</evidence>
<feature type="compositionally biased region" description="Basic and acidic residues" evidence="4">
    <location>
        <begin position="1585"/>
        <end position="1596"/>
    </location>
</feature>
<dbReference type="EMBL" id="AZEC01000001">
    <property type="protein sequence ID" value="KRL14664.1"/>
    <property type="molecule type" value="Genomic_DNA"/>
</dbReference>
<proteinExistence type="predicted"/>
<organism evidence="8 9">
    <name type="scientific">Schleiferilactobacillus perolens DSM 12744</name>
    <dbReference type="NCBI Taxonomy" id="1423792"/>
    <lineage>
        <taxon>Bacteria</taxon>
        <taxon>Bacillati</taxon>
        <taxon>Bacillota</taxon>
        <taxon>Bacilli</taxon>
        <taxon>Lactobacillales</taxon>
        <taxon>Lactobacillaceae</taxon>
        <taxon>Schleiferilactobacillus</taxon>
    </lineage>
</organism>
<dbReference type="Pfam" id="PF19258">
    <property type="entry name" value="KxYKxGKxW_sig"/>
    <property type="match status" value="1"/>
</dbReference>
<dbReference type="SMART" id="SM00364">
    <property type="entry name" value="LRR_BAC"/>
    <property type="match status" value="13"/>
</dbReference>
<dbReference type="SUPFAM" id="SSF52058">
    <property type="entry name" value="L domain-like"/>
    <property type="match status" value="2"/>
</dbReference>
<dbReference type="PANTHER" id="PTHR48051">
    <property type="match status" value="1"/>
</dbReference>
<comment type="caution">
    <text evidence="8">The sequence shown here is derived from an EMBL/GenBank/DDBJ whole genome shotgun (WGS) entry which is preliminary data.</text>
</comment>
<accession>A0A0R1NEE9</accession>
<dbReference type="InterPro" id="IPR050216">
    <property type="entry name" value="LRR_domain-containing"/>
</dbReference>
<keyword evidence="5" id="KW-0812">Transmembrane</keyword>
<feature type="compositionally biased region" description="Basic and acidic residues" evidence="4">
    <location>
        <begin position="216"/>
        <end position="229"/>
    </location>
</feature>
<dbReference type="InterPro" id="IPR001611">
    <property type="entry name" value="Leu-rich_rpt"/>
</dbReference>
<dbReference type="InterPro" id="IPR022263">
    <property type="entry name" value="KxYKxGKxW"/>
</dbReference>
<dbReference type="SMART" id="SM00369">
    <property type="entry name" value="LRR_TYP"/>
    <property type="match status" value="10"/>
</dbReference>
<feature type="compositionally biased region" description="Polar residues" evidence="4">
    <location>
        <begin position="1762"/>
        <end position="1771"/>
    </location>
</feature>
<dbReference type="PATRIC" id="fig|1423792.3.peg.322"/>
<evidence type="ECO:0000259" key="7">
    <source>
        <dbReference type="Pfam" id="PF25019"/>
    </source>
</evidence>
<keyword evidence="9" id="KW-1185">Reference proteome</keyword>
<evidence type="ECO:0000256" key="2">
    <source>
        <dbReference type="ARBA" id="ARBA00022729"/>
    </source>
</evidence>
<dbReference type="InterPro" id="IPR032675">
    <property type="entry name" value="LRR_dom_sf"/>
</dbReference>
<name>A0A0R1NEE9_9LACO</name>
<feature type="domain" description="R13L1/DRL21-like LRR repeat region" evidence="7">
    <location>
        <begin position="886"/>
        <end position="989"/>
    </location>
</feature>
<keyword evidence="5" id="KW-1133">Transmembrane helix</keyword>
<keyword evidence="1" id="KW-0433">Leucine-rich repeat</keyword>
<dbReference type="Pfam" id="PF12799">
    <property type="entry name" value="LRR_4"/>
    <property type="match status" value="1"/>
</dbReference>
<feature type="compositionally biased region" description="Polar residues" evidence="4">
    <location>
        <begin position="175"/>
        <end position="190"/>
    </location>
</feature>